<dbReference type="GO" id="GO:0016491">
    <property type="term" value="F:oxidoreductase activity"/>
    <property type="evidence" value="ECO:0007669"/>
    <property type="project" value="UniProtKB-KW"/>
</dbReference>
<dbReference type="Gene3D" id="3.40.50.720">
    <property type="entry name" value="NAD(P)-binding Rossmann-like Domain"/>
    <property type="match status" value="1"/>
</dbReference>
<dbReference type="InterPro" id="IPR036291">
    <property type="entry name" value="NAD(P)-bd_dom_sf"/>
</dbReference>
<dbReference type="AlphaFoldDB" id="A0A6N4UP72"/>
<dbReference type="SUPFAM" id="SSF51735">
    <property type="entry name" value="NAD(P)-binding Rossmann-fold domains"/>
    <property type="match status" value="1"/>
</dbReference>
<organism evidence="3 4">
    <name type="scientific">Mycolicibacterium alvei</name>
    <dbReference type="NCBI Taxonomy" id="67081"/>
    <lineage>
        <taxon>Bacteria</taxon>
        <taxon>Bacillati</taxon>
        <taxon>Actinomycetota</taxon>
        <taxon>Actinomycetes</taxon>
        <taxon>Mycobacteriales</taxon>
        <taxon>Mycobacteriaceae</taxon>
        <taxon>Mycolicibacterium</taxon>
    </lineage>
</organism>
<evidence type="ECO:0000256" key="1">
    <source>
        <dbReference type="ARBA" id="ARBA00006484"/>
    </source>
</evidence>
<dbReference type="PRINTS" id="PR00081">
    <property type="entry name" value="GDHRDH"/>
</dbReference>
<name>A0A6N4UP72_9MYCO</name>
<evidence type="ECO:0000313" key="3">
    <source>
        <dbReference type="EMBL" id="BBX25437.1"/>
    </source>
</evidence>
<dbReference type="Pfam" id="PF13561">
    <property type="entry name" value="adh_short_C2"/>
    <property type="match status" value="1"/>
</dbReference>
<proteinExistence type="inferred from homology"/>
<dbReference type="Proteomes" id="UP000466906">
    <property type="component" value="Chromosome"/>
</dbReference>
<evidence type="ECO:0000313" key="4">
    <source>
        <dbReference type="Proteomes" id="UP000466906"/>
    </source>
</evidence>
<protein>
    <submittedName>
        <fullName evidence="3">NAD-dependent epimerase</fullName>
    </submittedName>
</protein>
<gene>
    <name evidence="3" type="ORF">MALV_05620</name>
</gene>
<comment type="similarity">
    <text evidence="1">Belongs to the short-chain dehydrogenases/reductases (SDR) family.</text>
</comment>
<sequence length="364" mass="38232">MRTCTPSSRPLRGGFQRAGLARQQDQVEPVLGEQAGELRAHTFGAAGDHGPRPVSGKVGHPSDAIFGRQTSPDPGGKEAIIGTYAVTGSASGMGLQVTQRLQDLGHTVIGVDLKEGQVVADLSTPQGRRAAADGVLAACGGVLDGAVLAAGLGPGPGADRNRLIAEVNFLGVVELLEAWRPALAKADRAKVVVISSNSTTTVPIVPRRTIRALMARDTDKAVRSLRLLGRNGSALMYAASKIAVSRWLRTNAVTAAWAGAGIRMNALAPGAILTPLLQAQLADPREGAAVRKFPVPVGGYGDAGHLADWMCFMLSDSADFLCGSVIFVDGGSDAFFRPQEWPKAVPLHRLPRYLWRFTRGVRGA</sequence>
<keyword evidence="4" id="KW-1185">Reference proteome</keyword>
<accession>A0A6N4UP72</accession>
<dbReference type="PANTHER" id="PTHR24321:SF8">
    <property type="entry name" value="ESTRADIOL 17-BETA-DEHYDROGENASE 8-RELATED"/>
    <property type="match status" value="1"/>
</dbReference>
<keyword evidence="2" id="KW-0560">Oxidoreductase</keyword>
<dbReference type="KEGG" id="malv:MALV_05620"/>
<dbReference type="PANTHER" id="PTHR24321">
    <property type="entry name" value="DEHYDROGENASES, SHORT CHAIN"/>
    <property type="match status" value="1"/>
</dbReference>
<dbReference type="InterPro" id="IPR002347">
    <property type="entry name" value="SDR_fam"/>
</dbReference>
<dbReference type="EMBL" id="AP022565">
    <property type="protein sequence ID" value="BBX25437.1"/>
    <property type="molecule type" value="Genomic_DNA"/>
</dbReference>
<evidence type="ECO:0000256" key="2">
    <source>
        <dbReference type="ARBA" id="ARBA00023002"/>
    </source>
</evidence>
<reference evidence="3 4" key="1">
    <citation type="journal article" date="2019" name="Emerg. Microbes Infect.">
        <title>Comprehensive subspecies identification of 175 nontuberculous mycobacteria species based on 7547 genomic profiles.</title>
        <authorList>
            <person name="Matsumoto Y."/>
            <person name="Kinjo T."/>
            <person name="Motooka D."/>
            <person name="Nabeya D."/>
            <person name="Jung N."/>
            <person name="Uechi K."/>
            <person name="Horii T."/>
            <person name="Iida T."/>
            <person name="Fujita J."/>
            <person name="Nakamura S."/>
        </authorList>
    </citation>
    <scope>NUCLEOTIDE SEQUENCE [LARGE SCALE GENOMIC DNA]</scope>
    <source>
        <strain evidence="3 4">JCM 12272</strain>
    </source>
</reference>